<comment type="caution">
    <text evidence="2">The sequence shown here is derived from an EMBL/GenBank/DDBJ whole genome shotgun (WGS) entry which is preliminary data.</text>
</comment>
<dbReference type="Gene3D" id="3.90.580.10">
    <property type="entry name" value="Zinc finger, CHC2-type domain"/>
    <property type="match status" value="1"/>
</dbReference>
<dbReference type="EMBL" id="MAYW01000035">
    <property type="protein sequence ID" value="ODS33186.1"/>
    <property type="molecule type" value="Genomic_DNA"/>
</dbReference>
<feature type="domain" description="Zinc finger CHC2-type" evidence="1">
    <location>
        <begin position="127"/>
        <end position="170"/>
    </location>
</feature>
<reference evidence="2 3" key="1">
    <citation type="submission" date="2016-07" db="EMBL/GenBank/DDBJ databases">
        <title>Draft genome of Scalindua rubra, obtained from a brine-seawater interface in the Red Sea, sheds light on salt adaptation in anammox bacteria.</title>
        <authorList>
            <person name="Speth D.R."/>
            <person name="Lagkouvardos I."/>
            <person name="Wang Y."/>
            <person name="Qian P.-Y."/>
            <person name="Dutilh B.E."/>
            <person name="Jetten M.S."/>
        </authorList>
    </citation>
    <scope>NUCLEOTIDE SEQUENCE [LARGE SCALE GENOMIC DNA]</scope>
    <source>
        <strain evidence="2">BSI-1</strain>
    </source>
</reference>
<name>A0A1E3XC35_9BACT</name>
<evidence type="ECO:0000259" key="1">
    <source>
        <dbReference type="SMART" id="SM00400"/>
    </source>
</evidence>
<dbReference type="GO" id="GO:0006260">
    <property type="term" value="P:DNA replication"/>
    <property type="evidence" value="ECO:0007669"/>
    <property type="project" value="InterPro"/>
</dbReference>
<dbReference type="InterPro" id="IPR036977">
    <property type="entry name" value="DNA_primase_Znf_CHC2"/>
</dbReference>
<protein>
    <submittedName>
        <fullName evidence="2">DNA primase</fullName>
    </submittedName>
</protein>
<dbReference type="GO" id="GO:0008270">
    <property type="term" value="F:zinc ion binding"/>
    <property type="evidence" value="ECO:0007669"/>
    <property type="project" value="InterPro"/>
</dbReference>
<dbReference type="InterPro" id="IPR002694">
    <property type="entry name" value="Znf_CHC2"/>
</dbReference>
<dbReference type="GO" id="GO:0003899">
    <property type="term" value="F:DNA-directed RNA polymerase activity"/>
    <property type="evidence" value="ECO:0007669"/>
    <property type="project" value="InterPro"/>
</dbReference>
<organism evidence="2 3">
    <name type="scientific">Candidatus Scalindua rubra</name>
    <dbReference type="NCBI Taxonomy" id="1872076"/>
    <lineage>
        <taxon>Bacteria</taxon>
        <taxon>Pseudomonadati</taxon>
        <taxon>Planctomycetota</taxon>
        <taxon>Candidatus Brocadiia</taxon>
        <taxon>Candidatus Brocadiales</taxon>
        <taxon>Candidatus Scalinduaceae</taxon>
        <taxon>Candidatus Scalindua</taxon>
    </lineage>
</organism>
<dbReference type="AlphaFoldDB" id="A0A1E3XC35"/>
<dbReference type="Pfam" id="PF01807">
    <property type="entry name" value="Zn_ribbon_DnaG"/>
    <property type="match status" value="1"/>
</dbReference>
<evidence type="ECO:0000313" key="3">
    <source>
        <dbReference type="Proteomes" id="UP000094056"/>
    </source>
</evidence>
<gene>
    <name evidence="2" type="primary">dnaG</name>
    <name evidence="2" type="ORF">SCARUB_01664</name>
</gene>
<proteinExistence type="predicted"/>
<dbReference type="SUPFAM" id="SSF57783">
    <property type="entry name" value="Zinc beta-ribbon"/>
    <property type="match status" value="1"/>
</dbReference>
<evidence type="ECO:0000313" key="2">
    <source>
        <dbReference type="EMBL" id="ODS33186.1"/>
    </source>
</evidence>
<dbReference type="GO" id="GO:0003677">
    <property type="term" value="F:DNA binding"/>
    <property type="evidence" value="ECO:0007669"/>
    <property type="project" value="InterPro"/>
</dbReference>
<sequence>MVTRYIYEQIKKDAESMCVELDWAIERRRTYLDNQIGHCKGKKKELFTYLANSNELEGELIIKGLNDWDKIIENYEIEKSLLKPNKNKNSNGITDEMIEKAKQYPIENLLPNPARRNMTNCVAHSPDKNPSMSIKNNYAYCFSCGFKGSVIDVAMKLNGTDFKSTVRELGG</sequence>
<dbReference type="SMART" id="SM00400">
    <property type="entry name" value="ZnF_CHCC"/>
    <property type="match status" value="1"/>
</dbReference>
<accession>A0A1E3XC35</accession>
<dbReference type="Proteomes" id="UP000094056">
    <property type="component" value="Unassembled WGS sequence"/>
</dbReference>